<evidence type="ECO:0000256" key="2">
    <source>
        <dbReference type="ARBA" id="ARBA00023125"/>
    </source>
</evidence>
<sequence length="753" mass="86688">MSKIKRLRLFFKERLFNRSNFFYSIFFPMILVGTVLIVGFSLYTYQKTYNNLRENLIADRKSSINQVKGNIEQKIQTIEYSFTTYSNTTSFKNLIRRPLTYQDYIAVREISSELAYIGAIGIGNASYRLVSLSHGWEISNGSLKQLPEEEVTQISDFMRASDQYILWKPDKKSIKMYVLLPTFSTERSAVGIASISQQAFTSLFDESKKEFLAIYDQKGALLFSNQAEKAQAITPKIETVDQKVGSFKQGNQNTYIYSQSDYNQWVYVTSLSQASVRQTILGLGSGLALITLALWLLFVIVTYFVANAAAQPMRKIRALLAVDTPSKGRKAEINQILVGIDSIVESNLNLSAKIKHQIPELESLFLLNLFRGRVSSSDLKEKLQQLNYHFTGAEHFLVLLIQIDDLGGRDSTAEDLFLVSLENIVSEIIPKEQRFQPVILNQDTQATILCLPPTIDKPQVIEYCQAIRQAASDYLKIKISFGISMDYTDLTNSKQAVDTAKEALHFRIHLGQEAMIFYNEIAAQLDEKSVIKYPKEAEQIFLDAMRSADQAETKKTYEQVMRLIWQENKNPITIENALFQLINSIMQLGQLLGADHEMLLNNRKVYLDVLSKDNPSEIQQIIYQNLIEPIVETIQKTTDRQMRNLSDRMLALLHQQYDQDISLESIADQLHYNSNYLSNVFKKEMGWNFTDYLQNYRLTIAKKWLLETDMTVKVISERLQYNNPQNFIRFFKKKEGITPGEYRKQQSEEQKRE</sequence>
<evidence type="ECO:0000313" key="7">
    <source>
        <dbReference type="EMBL" id="MFC4719362.1"/>
    </source>
</evidence>
<reference evidence="8" key="1">
    <citation type="journal article" date="2019" name="Int. J. Syst. Evol. Microbiol.">
        <title>The Global Catalogue of Microorganisms (GCM) 10K type strain sequencing project: providing services to taxonomists for standard genome sequencing and annotation.</title>
        <authorList>
            <consortium name="The Broad Institute Genomics Platform"/>
            <consortium name="The Broad Institute Genome Sequencing Center for Infectious Disease"/>
            <person name="Wu L."/>
            <person name="Ma J."/>
        </authorList>
    </citation>
    <scope>NUCLEOTIDE SEQUENCE [LARGE SCALE GENOMIC DNA]</scope>
    <source>
        <strain evidence="8">CGMCC 1.19032</strain>
    </source>
</reference>
<keyword evidence="4" id="KW-0812">Transmembrane</keyword>
<dbReference type="Pfam" id="PF17853">
    <property type="entry name" value="GGDEF_2"/>
    <property type="match status" value="1"/>
</dbReference>
<dbReference type="PANTHER" id="PTHR43280">
    <property type="entry name" value="ARAC-FAMILY TRANSCRIPTIONAL REGULATOR"/>
    <property type="match status" value="1"/>
</dbReference>
<keyword evidence="4" id="KW-0472">Membrane</keyword>
<accession>A0ABV9MTM3</accession>
<evidence type="ECO:0000256" key="1">
    <source>
        <dbReference type="ARBA" id="ARBA00023015"/>
    </source>
</evidence>
<organism evidence="7 8">
    <name type="scientific">Enterococcus lemanii</name>
    <dbReference type="NCBI Taxonomy" id="1159752"/>
    <lineage>
        <taxon>Bacteria</taxon>
        <taxon>Bacillati</taxon>
        <taxon>Bacillota</taxon>
        <taxon>Bacilli</taxon>
        <taxon>Lactobacillales</taxon>
        <taxon>Enterococcaceae</taxon>
        <taxon>Enterococcus</taxon>
    </lineage>
</organism>
<dbReference type="PROSITE" id="PS50887">
    <property type="entry name" value="GGDEF"/>
    <property type="match status" value="1"/>
</dbReference>
<dbReference type="SMART" id="SM00342">
    <property type="entry name" value="HTH_ARAC"/>
    <property type="match status" value="1"/>
</dbReference>
<evidence type="ECO:0000259" key="6">
    <source>
        <dbReference type="PROSITE" id="PS50887"/>
    </source>
</evidence>
<feature type="domain" description="GGDEF" evidence="6">
    <location>
        <begin position="394"/>
        <end position="520"/>
    </location>
</feature>
<dbReference type="InterPro" id="IPR018062">
    <property type="entry name" value="HTH_AraC-typ_CS"/>
</dbReference>
<dbReference type="PROSITE" id="PS00041">
    <property type="entry name" value="HTH_ARAC_FAMILY_1"/>
    <property type="match status" value="1"/>
</dbReference>
<dbReference type="PANTHER" id="PTHR43280:SF10">
    <property type="entry name" value="REGULATORY PROTEIN POCR"/>
    <property type="match status" value="1"/>
</dbReference>
<gene>
    <name evidence="7" type="ORF">ACFO5I_06420</name>
</gene>
<dbReference type="Gene3D" id="1.10.10.60">
    <property type="entry name" value="Homeodomain-like"/>
    <property type="match status" value="2"/>
</dbReference>
<protein>
    <submittedName>
        <fullName evidence="7">Helix-turn-helix domain-containing protein</fullName>
    </submittedName>
</protein>
<dbReference type="SUPFAM" id="SSF46689">
    <property type="entry name" value="Homeodomain-like"/>
    <property type="match status" value="2"/>
</dbReference>
<comment type="caution">
    <text evidence="7">The sequence shown here is derived from an EMBL/GenBank/DDBJ whole genome shotgun (WGS) entry which is preliminary data.</text>
</comment>
<evidence type="ECO:0000313" key="8">
    <source>
        <dbReference type="Proteomes" id="UP001595969"/>
    </source>
</evidence>
<evidence type="ECO:0000256" key="3">
    <source>
        <dbReference type="ARBA" id="ARBA00023163"/>
    </source>
</evidence>
<dbReference type="Proteomes" id="UP001595969">
    <property type="component" value="Unassembled WGS sequence"/>
</dbReference>
<proteinExistence type="predicted"/>
<feature type="transmembrane region" description="Helical" evidence="4">
    <location>
        <begin position="280"/>
        <end position="306"/>
    </location>
</feature>
<evidence type="ECO:0000256" key="4">
    <source>
        <dbReference type="SAM" id="Phobius"/>
    </source>
</evidence>
<dbReference type="RefSeq" id="WP_204654436.1">
    <property type="nucleotide sequence ID" value="NZ_JAFBFD010000027.1"/>
</dbReference>
<keyword evidence="3" id="KW-0804">Transcription</keyword>
<keyword evidence="8" id="KW-1185">Reference proteome</keyword>
<name>A0ABV9MTM3_9ENTE</name>
<dbReference type="PROSITE" id="PS01124">
    <property type="entry name" value="HTH_ARAC_FAMILY_2"/>
    <property type="match status" value="1"/>
</dbReference>
<dbReference type="InterPro" id="IPR009057">
    <property type="entry name" value="Homeodomain-like_sf"/>
</dbReference>
<evidence type="ECO:0000259" key="5">
    <source>
        <dbReference type="PROSITE" id="PS01124"/>
    </source>
</evidence>
<feature type="domain" description="HTH araC/xylS-type" evidence="5">
    <location>
        <begin position="647"/>
        <end position="745"/>
    </location>
</feature>
<keyword evidence="1" id="KW-0805">Transcription regulation</keyword>
<feature type="transmembrane region" description="Helical" evidence="4">
    <location>
        <begin position="21"/>
        <end position="45"/>
    </location>
</feature>
<dbReference type="Pfam" id="PF12833">
    <property type="entry name" value="HTH_18"/>
    <property type="match status" value="1"/>
</dbReference>
<keyword evidence="4" id="KW-1133">Transmembrane helix</keyword>
<dbReference type="InterPro" id="IPR018060">
    <property type="entry name" value="HTH_AraC"/>
</dbReference>
<dbReference type="EMBL" id="JBHSGS010000036">
    <property type="protein sequence ID" value="MFC4719362.1"/>
    <property type="molecule type" value="Genomic_DNA"/>
</dbReference>
<dbReference type="InterPro" id="IPR000160">
    <property type="entry name" value="GGDEF_dom"/>
</dbReference>
<keyword evidence="2" id="KW-0238">DNA-binding</keyword>
<dbReference type="InterPro" id="IPR041522">
    <property type="entry name" value="CdaR_GGDEF"/>
</dbReference>